<dbReference type="KEGG" id="mrob:HH214_04375"/>
<organism evidence="2 3">
    <name type="scientific">Mucilaginibacter robiniae</name>
    <dbReference type="NCBI Taxonomy" id="2728022"/>
    <lineage>
        <taxon>Bacteria</taxon>
        <taxon>Pseudomonadati</taxon>
        <taxon>Bacteroidota</taxon>
        <taxon>Sphingobacteriia</taxon>
        <taxon>Sphingobacteriales</taxon>
        <taxon>Sphingobacteriaceae</taxon>
        <taxon>Mucilaginibacter</taxon>
    </lineage>
</organism>
<evidence type="ECO:0000259" key="1">
    <source>
        <dbReference type="Pfam" id="PF13472"/>
    </source>
</evidence>
<sequence length="216" mass="24353">MIINLVLAIVTIKLYYKLQSARVSKTTNSQPKITDKEIKASLYRLLPVKAGSTVIIGDSHTDFFPLSLLNKPVVKEGIAGDTTEGVLQRVEKVSECNPAKVFIEIGHNDLSRDKSPKEVANHIIQIAEKFTCSKVYITSIFPSSTKSKHGKSMLEKDEQLNKILKQYCLNNNHTFIDLYSLFLQSNRLNPLYDCGDHVHLSYNGYVVWANQLNNLL</sequence>
<accession>A0A7L5DYP5</accession>
<feature type="domain" description="SGNH hydrolase-type esterase" evidence="1">
    <location>
        <begin position="70"/>
        <end position="205"/>
    </location>
</feature>
<dbReference type="InterPro" id="IPR013830">
    <property type="entry name" value="SGNH_hydro"/>
</dbReference>
<dbReference type="EMBL" id="CP051682">
    <property type="protein sequence ID" value="QJD95169.1"/>
    <property type="molecule type" value="Genomic_DNA"/>
</dbReference>
<dbReference type="Pfam" id="PF13472">
    <property type="entry name" value="Lipase_GDSL_2"/>
    <property type="match status" value="1"/>
</dbReference>
<dbReference type="SUPFAM" id="SSF52266">
    <property type="entry name" value="SGNH hydrolase"/>
    <property type="match status" value="1"/>
</dbReference>
<gene>
    <name evidence="2" type="ORF">HH214_04375</name>
</gene>
<proteinExistence type="predicted"/>
<dbReference type="GO" id="GO:0004622">
    <property type="term" value="F:phosphatidylcholine lysophospholipase activity"/>
    <property type="evidence" value="ECO:0007669"/>
    <property type="project" value="TreeGrafter"/>
</dbReference>
<protein>
    <recommendedName>
        <fullName evidence="1">SGNH hydrolase-type esterase domain-containing protein</fullName>
    </recommendedName>
</protein>
<name>A0A7L5DYP5_9SPHI</name>
<dbReference type="InterPro" id="IPR051532">
    <property type="entry name" value="Ester_Hydrolysis_Enzymes"/>
</dbReference>
<dbReference type="InterPro" id="IPR036514">
    <property type="entry name" value="SGNH_hydro_sf"/>
</dbReference>
<dbReference type="PANTHER" id="PTHR30383">
    <property type="entry name" value="THIOESTERASE 1/PROTEASE 1/LYSOPHOSPHOLIPASE L1"/>
    <property type="match status" value="1"/>
</dbReference>
<dbReference type="RefSeq" id="WP_169606186.1">
    <property type="nucleotide sequence ID" value="NZ_CP051682.1"/>
</dbReference>
<evidence type="ECO:0000313" key="3">
    <source>
        <dbReference type="Proteomes" id="UP000503278"/>
    </source>
</evidence>
<evidence type="ECO:0000313" key="2">
    <source>
        <dbReference type="EMBL" id="QJD95169.1"/>
    </source>
</evidence>
<dbReference type="PANTHER" id="PTHR30383:SF5">
    <property type="entry name" value="SGNH HYDROLASE-TYPE ESTERASE DOMAIN-CONTAINING PROTEIN"/>
    <property type="match status" value="1"/>
</dbReference>
<reference evidence="2 3" key="1">
    <citation type="submission" date="2020-04" db="EMBL/GenBank/DDBJ databases">
        <title>Genome sequencing of novel species.</title>
        <authorList>
            <person name="Heo J."/>
            <person name="Kim S.-J."/>
            <person name="Kim J.-S."/>
            <person name="Hong S.-B."/>
            <person name="Kwon S.-W."/>
        </authorList>
    </citation>
    <scope>NUCLEOTIDE SEQUENCE [LARGE SCALE GENOMIC DNA]</scope>
    <source>
        <strain evidence="2 3">F39-2</strain>
    </source>
</reference>
<dbReference type="Gene3D" id="3.40.50.1110">
    <property type="entry name" value="SGNH hydrolase"/>
    <property type="match status" value="1"/>
</dbReference>
<dbReference type="AlphaFoldDB" id="A0A7L5DYP5"/>
<keyword evidence="3" id="KW-1185">Reference proteome</keyword>
<dbReference type="Proteomes" id="UP000503278">
    <property type="component" value="Chromosome"/>
</dbReference>